<evidence type="ECO:0000313" key="1">
    <source>
        <dbReference type="EMBL" id="MPC12690.1"/>
    </source>
</evidence>
<sequence>MFYHDFLLAFQVVACECLESREEGGWEGGMRLEWAWHTLQHRTLEQDRRDMMDTETQADMNHTKPSLNTWIGWRRSWQLEVQDTSLDSHS</sequence>
<dbReference type="EMBL" id="VSRR010000231">
    <property type="protein sequence ID" value="MPC12690.1"/>
    <property type="molecule type" value="Genomic_DNA"/>
</dbReference>
<dbReference type="AlphaFoldDB" id="A0A5B7CTE3"/>
<keyword evidence="2" id="KW-1185">Reference proteome</keyword>
<reference evidence="1 2" key="1">
    <citation type="submission" date="2019-05" db="EMBL/GenBank/DDBJ databases">
        <title>Another draft genome of Portunus trituberculatus and its Hox gene families provides insights of decapod evolution.</title>
        <authorList>
            <person name="Jeong J.-H."/>
            <person name="Song I."/>
            <person name="Kim S."/>
            <person name="Choi T."/>
            <person name="Kim D."/>
            <person name="Ryu S."/>
            <person name="Kim W."/>
        </authorList>
    </citation>
    <scope>NUCLEOTIDE SEQUENCE [LARGE SCALE GENOMIC DNA]</scope>
    <source>
        <tissue evidence="1">Muscle</tissue>
    </source>
</reference>
<evidence type="ECO:0000313" key="2">
    <source>
        <dbReference type="Proteomes" id="UP000324222"/>
    </source>
</evidence>
<proteinExistence type="predicted"/>
<accession>A0A5B7CTE3</accession>
<gene>
    <name evidence="1" type="ORF">E2C01_005395</name>
</gene>
<organism evidence="1 2">
    <name type="scientific">Portunus trituberculatus</name>
    <name type="common">Swimming crab</name>
    <name type="synonym">Neptunus trituberculatus</name>
    <dbReference type="NCBI Taxonomy" id="210409"/>
    <lineage>
        <taxon>Eukaryota</taxon>
        <taxon>Metazoa</taxon>
        <taxon>Ecdysozoa</taxon>
        <taxon>Arthropoda</taxon>
        <taxon>Crustacea</taxon>
        <taxon>Multicrustacea</taxon>
        <taxon>Malacostraca</taxon>
        <taxon>Eumalacostraca</taxon>
        <taxon>Eucarida</taxon>
        <taxon>Decapoda</taxon>
        <taxon>Pleocyemata</taxon>
        <taxon>Brachyura</taxon>
        <taxon>Eubrachyura</taxon>
        <taxon>Portunoidea</taxon>
        <taxon>Portunidae</taxon>
        <taxon>Portuninae</taxon>
        <taxon>Portunus</taxon>
    </lineage>
</organism>
<name>A0A5B7CTE3_PORTR</name>
<protein>
    <submittedName>
        <fullName evidence="1">Uncharacterized protein</fullName>
    </submittedName>
</protein>
<dbReference type="Proteomes" id="UP000324222">
    <property type="component" value="Unassembled WGS sequence"/>
</dbReference>
<comment type="caution">
    <text evidence="1">The sequence shown here is derived from an EMBL/GenBank/DDBJ whole genome shotgun (WGS) entry which is preliminary data.</text>
</comment>